<feature type="chain" id="PRO_5040948704" evidence="1">
    <location>
        <begin position="22"/>
        <end position="306"/>
    </location>
</feature>
<proteinExistence type="predicted"/>
<evidence type="ECO:0000313" key="2">
    <source>
        <dbReference type="EMBL" id="MCO4294172.1"/>
    </source>
</evidence>
<dbReference type="Proteomes" id="UP001155182">
    <property type="component" value="Unassembled WGS sequence"/>
</dbReference>
<name>A0A9X2JD53_9SPHI</name>
<gene>
    <name evidence="2" type="ORF">NF867_15020</name>
</gene>
<dbReference type="InterPro" id="IPR046732">
    <property type="entry name" value="DUF6624"/>
</dbReference>
<sequence>MRKFYFSTIAFLILHVSFVNAQSETYQSLLKVADSLYKIKEYKKSTYAYTWAFRVNSYRSTLKDRYNAAKAWSMNFTPDSAFFHLYKMAKQGNFSDYDKLINDPAFTPIHLDARWPNLTKIVKVNSDKTEANLDHSLKKQLDTIHDNLVYWHGKLDSLKHHDPKNTLAFAKLNKAVAVKDSLYKDIITDLWKSLGWVGQNVVGKKGRDAQFILLKFASLYTQKKYLPLFKKAVKEDFATLEQMAIIDDIMAIKQGKKQIYGTQVGLDNKGTYFLQPIEDPSKVNQLRAEIGLQPLNDYLKSYGLSY</sequence>
<keyword evidence="1" id="KW-0732">Signal</keyword>
<feature type="signal peptide" evidence="1">
    <location>
        <begin position="1"/>
        <end position="21"/>
    </location>
</feature>
<evidence type="ECO:0000313" key="3">
    <source>
        <dbReference type="Proteomes" id="UP001155182"/>
    </source>
</evidence>
<organism evidence="2 3">
    <name type="scientific">Solitalea agri</name>
    <dbReference type="NCBI Taxonomy" id="2953739"/>
    <lineage>
        <taxon>Bacteria</taxon>
        <taxon>Pseudomonadati</taxon>
        <taxon>Bacteroidota</taxon>
        <taxon>Sphingobacteriia</taxon>
        <taxon>Sphingobacteriales</taxon>
        <taxon>Sphingobacteriaceae</taxon>
        <taxon>Solitalea</taxon>
    </lineage>
</organism>
<accession>A0A9X2JD53</accession>
<keyword evidence="3" id="KW-1185">Reference proteome</keyword>
<evidence type="ECO:0000256" key="1">
    <source>
        <dbReference type="SAM" id="SignalP"/>
    </source>
</evidence>
<reference evidence="2" key="1">
    <citation type="submission" date="2022-06" db="EMBL/GenBank/DDBJ databases">
        <title>Solitalea sp. MAHUQ-68 isolated from rhizospheric soil.</title>
        <authorList>
            <person name="Huq M.A."/>
        </authorList>
    </citation>
    <scope>NUCLEOTIDE SEQUENCE</scope>
    <source>
        <strain evidence="2">MAHUQ-68</strain>
    </source>
</reference>
<comment type="caution">
    <text evidence="2">The sequence shown here is derived from an EMBL/GenBank/DDBJ whole genome shotgun (WGS) entry which is preliminary data.</text>
</comment>
<dbReference type="EMBL" id="JAMWYS010000053">
    <property type="protein sequence ID" value="MCO4294172.1"/>
    <property type="molecule type" value="Genomic_DNA"/>
</dbReference>
<protein>
    <submittedName>
        <fullName evidence="2">Uncharacterized protein</fullName>
    </submittedName>
</protein>
<dbReference type="AlphaFoldDB" id="A0A9X2JD53"/>
<dbReference type="Pfam" id="PF20329">
    <property type="entry name" value="DUF6624"/>
    <property type="match status" value="1"/>
</dbReference>
<dbReference type="RefSeq" id="WP_252589177.1">
    <property type="nucleotide sequence ID" value="NZ_JAMWYS010000053.1"/>
</dbReference>